<evidence type="ECO:0000256" key="3">
    <source>
        <dbReference type="ARBA" id="ARBA00022989"/>
    </source>
</evidence>
<dbReference type="InterPro" id="IPR008521">
    <property type="entry name" value="Mg_trans_NIPA"/>
</dbReference>
<sequence length="339" mass="38125">MLYPKQFWIGIFVSILTNLIQSFALAFQRKSHLNQGRRLWMTSFGIYLTANLVGSICTIGYLPIVILAPIGALTLVFNAIAAQCVLGDPFDQRKIMGTFLIVLGTLFLGLFGVVTEPEHDIDDLLNLYKKPGFIAYFSTLECVVIVGALTTHYCEHLSYQTQDPTRKWGSKLSLEDFKKYIGISYGILAGNVSSQSMLFAKSGIELILLTLFSDKNQLNHLLTYVLLIMMVLTAVLQLYYLNKGLKMCDTVIMIPISSCVFNVSCLFNGLVYYDQWDRFTWYQLLLTMMGVAITIGGVLFISWKVSTVSLVEEVIDDELIADVTKPTENTRLLHNRTSL</sequence>
<dbReference type="Proteomes" id="UP000253551">
    <property type="component" value="Unassembled WGS sequence"/>
</dbReference>
<evidence type="ECO:0008006" key="8">
    <source>
        <dbReference type="Google" id="ProtNLM"/>
    </source>
</evidence>
<dbReference type="SUPFAM" id="SSF103481">
    <property type="entry name" value="Multidrug resistance efflux transporter EmrE"/>
    <property type="match status" value="1"/>
</dbReference>
<feature type="transmembrane region" description="Helical" evidence="5">
    <location>
        <begin position="95"/>
        <end position="114"/>
    </location>
</feature>
<accession>A0A367KVJ1</accession>
<dbReference type="PANTHER" id="PTHR12570">
    <property type="match status" value="1"/>
</dbReference>
<keyword evidence="3 5" id="KW-1133">Transmembrane helix</keyword>
<evidence type="ECO:0000256" key="5">
    <source>
        <dbReference type="SAM" id="Phobius"/>
    </source>
</evidence>
<feature type="transmembrane region" description="Helical" evidence="5">
    <location>
        <begin position="39"/>
        <end position="61"/>
    </location>
</feature>
<gene>
    <name evidence="6" type="ORF">CU098_013725</name>
</gene>
<dbReference type="PANTHER" id="PTHR12570:SF86">
    <property type="entry name" value="ADR321CP"/>
    <property type="match status" value="1"/>
</dbReference>
<evidence type="ECO:0000256" key="1">
    <source>
        <dbReference type="ARBA" id="ARBA00004141"/>
    </source>
</evidence>
<dbReference type="GO" id="GO:0015095">
    <property type="term" value="F:magnesium ion transmembrane transporter activity"/>
    <property type="evidence" value="ECO:0007669"/>
    <property type="project" value="InterPro"/>
</dbReference>
<feature type="transmembrane region" description="Helical" evidence="5">
    <location>
        <begin position="279"/>
        <end position="301"/>
    </location>
</feature>
<keyword evidence="4 5" id="KW-0472">Membrane</keyword>
<protein>
    <recommendedName>
        <fullName evidence="8">NIPA-like protein 3</fullName>
    </recommendedName>
</protein>
<dbReference type="EMBL" id="PJQM01000206">
    <property type="protein sequence ID" value="RCI06205.1"/>
    <property type="molecule type" value="Genomic_DNA"/>
</dbReference>
<feature type="transmembrane region" description="Helical" evidence="5">
    <location>
        <begin position="252"/>
        <end position="273"/>
    </location>
</feature>
<comment type="subcellular location">
    <subcellularLocation>
        <location evidence="1">Membrane</location>
        <topology evidence="1">Multi-pass membrane protein</topology>
    </subcellularLocation>
</comment>
<feature type="transmembrane region" description="Helical" evidence="5">
    <location>
        <begin position="6"/>
        <end position="27"/>
    </location>
</feature>
<feature type="transmembrane region" description="Helical" evidence="5">
    <location>
        <begin position="134"/>
        <end position="159"/>
    </location>
</feature>
<dbReference type="OrthoDB" id="2504919at2759"/>
<dbReference type="Pfam" id="PF05653">
    <property type="entry name" value="Mg_trans_NIPA"/>
    <property type="match status" value="2"/>
</dbReference>
<evidence type="ECO:0000313" key="6">
    <source>
        <dbReference type="EMBL" id="RCI06205.1"/>
    </source>
</evidence>
<reference evidence="6 7" key="1">
    <citation type="journal article" date="2018" name="G3 (Bethesda)">
        <title>Phylogenetic and Phylogenomic Definition of Rhizopus Species.</title>
        <authorList>
            <person name="Gryganskyi A.P."/>
            <person name="Golan J."/>
            <person name="Dolatabadi S."/>
            <person name="Mondo S."/>
            <person name="Robb S."/>
            <person name="Idnurm A."/>
            <person name="Muszewska A."/>
            <person name="Steczkiewicz K."/>
            <person name="Masonjones S."/>
            <person name="Liao H.L."/>
            <person name="Gajdeczka M.T."/>
            <person name="Anike F."/>
            <person name="Vuek A."/>
            <person name="Anishchenko I.M."/>
            <person name="Voigt K."/>
            <person name="de Hoog G.S."/>
            <person name="Smith M.E."/>
            <person name="Heitman J."/>
            <person name="Vilgalys R."/>
            <person name="Stajich J.E."/>
        </authorList>
    </citation>
    <scope>NUCLEOTIDE SEQUENCE [LARGE SCALE GENOMIC DNA]</scope>
    <source>
        <strain evidence="6 7">LSU 92-RS-03</strain>
    </source>
</reference>
<comment type="caution">
    <text evidence="6">The sequence shown here is derived from an EMBL/GenBank/DDBJ whole genome shotgun (WGS) entry which is preliminary data.</text>
</comment>
<keyword evidence="7" id="KW-1185">Reference proteome</keyword>
<dbReference type="InterPro" id="IPR037185">
    <property type="entry name" value="EmrE-like"/>
</dbReference>
<dbReference type="AlphaFoldDB" id="A0A367KVJ1"/>
<evidence type="ECO:0000256" key="4">
    <source>
        <dbReference type="ARBA" id="ARBA00023136"/>
    </source>
</evidence>
<organism evidence="6 7">
    <name type="scientific">Rhizopus stolonifer</name>
    <name type="common">Rhizopus nigricans</name>
    <dbReference type="NCBI Taxonomy" id="4846"/>
    <lineage>
        <taxon>Eukaryota</taxon>
        <taxon>Fungi</taxon>
        <taxon>Fungi incertae sedis</taxon>
        <taxon>Mucoromycota</taxon>
        <taxon>Mucoromycotina</taxon>
        <taxon>Mucoromycetes</taxon>
        <taxon>Mucorales</taxon>
        <taxon>Mucorineae</taxon>
        <taxon>Rhizopodaceae</taxon>
        <taxon>Rhizopus</taxon>
    </lineage>
</organism>
<evidence type="ECO:0000256" key="2">
    <source>
        <dbReference type="ARBA" id="ARBA00022692"/>
    </source>
</evidence>
<evidence type="ECO:0000313" key="7">
    <source>
        <dbReference type="Proteomes" id="UP000253551"/>
    </source>
</evidence>
<dbReference type="Gene3D" id="1.10.3730.20">
    <property type="match status" value="1"/>
</dbReference>
<keyword evidence="2 5" id="KW-0812">Transmembrane</keyword>
<name>A0A367KVJ1_RHIST</name>
<dbReference type="GO" id="GO:0016020">
    <property type="term" value="C:membrane"/>
    <property type="evidence" value="ECO:0007669"/>
    <property type="project" value="UniProtKB-SubCell"/>
</dbReference>
<proteinExistence type="predicted"/>
<feature type="transmembrane region" description="Helical" evidence="5">
    <location>
        <begin position="67"/>
        <end position="86"/>
    </location>
</feature>
<feature type="transmembrane region" description="Helical" evidence="5">
    <location>
        <begin position="220"/>
        <end position="240"/>
    </location>
</feature>